<keyword evidence="1" id="KW-0472">Membrane</keyword>
<evidence type="ECO:0000313" key="2">
    <source>
        <dbReference type="EMBL" id="AQZ64641.1"/>
    </source>
</evidence>
<keyword evidence="1" id="KW-0812">Transmembrane</keyword>
<name>A0A1V0A347_9ACTN</name>
<dbReference type="AlphaFoldDB" id="A0A1V0A347"/>
<accession>A0A1V0A347</accession>
<dbReference type="EMBL" id="CP017717">
    <property type="protein sequence ID" value="AQZ64641.1"/>
    <property type="molecule type" value="Genomic_DNA"/>
</dbReference>
<organism evidence="2 3">
    <name type="scientific">[Actinomadura] parvosata subsp. kistnae</name>
    <dbReference type="NCBI Taxonomy" id="1909395"/>
    <lineage>
        <taxon>Bacteria</taxon>
        <taxon>Bacillati</taxon>
        <taxon>Actinomycetota</taxon>
        <taxon>Actinomycetes</taxon>
        <taxon>Streptosporangiales</taxon>
        <taxon>Streptosporangiaceae</taxon>
        <taxon>Nonomuraea</taxon>
    </lineage>
</organism>
<proteinExistence type="predicted"/>
<evidence type="ECO:0000256" key="1">
    <source>
        <dbReference type="SAM" id="Phobius"/>
    </source>
</evidence>
<dbReference type="OrthoDB" id="3544253at2"/>
<dbReference type="Proteomes" id="UP000190797">
    <property type="component" value="Chromosome"/>
</dbReference>
<dbReference type="KEGG" id="noa:BKM31_27100"/>
<keyword evidence="3" id="KW-1185">Reference proteome</keyword>
<sequence length="90" mass="10211">MTIDPGLLGGAFVAVFVTLFVSFVIMFVVKAVQSWRIRRVLKYTDVLRATDLIGRVRQLKVRGHEEAAVRLVQDELAMPPRTARSWVRSV</sequence>
<gene>
    <name evidence="2" type="ORF">BKM31_27100</name>
</gene>
<keyword evidence="1" id="KW-1133">Transmembrane helix</keyword>
<feature type="transmembrane region" description="Helical" evidence="1">
    <location>
        <begin position="6"/>
        <end position="29"/>
    </location>
</feature>
<reference evidence="3" key="1">
    <citation type="journal article" date="2017" name="Med. Chem. Commun.">
        <title>Nonomuraea sp. ATCC 55076 harbours the largest actinomycete chromosome to date and the kistamicin biosynthetic gene cluster.</title>
        <authorList>
            <person name="Nazari B."/>
            <person name="Forneris C.C."/>
            <person name="Gibson M.I."/>
            <person name="Moon K."/>
            <person name="Schramma K.R."/>
            <person name="Seyedsayamdost M.R."/>
        </authorList>
    </citation>
    <scope>NUCLEOTIDE SEQUENCE [LARGE SCALE GENOMIC DNA]</scope>
    <source>
        <strain evidence="3">ATCC 55076</strain>
    </source>
</reference>
<dbReference type="RefSeq" id="WP_080040888.1">
    <property type="nucleotide sequence ID" value="NZ_CP017717.1"/>
</dbReference>
<dbReference type="STRING" id="1909395.BKM31_27100"/>
<evidence type="ECO:0000313" key="3">
    <source>
        <dbReference type="Proteomes" id="UP000190797"/>
    </source>
</evidence>
<protein>
    <submittedName>
        <fullName evidence="2">Uncharacterized protein</fullName>
    </submittedName>
</protein>